<accession>A0A0N0RU34</accession>
<feature type="region of interest" description="Disordered" evidence="1">
    <location>
        <begin position="1"/>
        <end position="75"/>
    </location>
</feature>
<dbReference type="Proteomes" id="UP000053831">
    <property type="component" value="Unassembled WGS sequence"/>
</dbReference>
<evidence type="ECO:0000313" key="4">
    <source>
        <dbReference type="Proteomes" id="UP000053831"/>
    </source>
</evidence>
<feature type="domain" description="DnaJ homologue subfamily C member 28 conserved" evidence="2">
    <location>
        <begin position="212"/>
        <end position="282"/>
    </location>
</feature>
<dbReference type="PANTHER" id="PTHR39394">
    <property type="entry name" value="YALI0E31793P"/>
    <property type="match status" value="1"/>
</dbReference>
<feature type="region of interest" description="Disordered" evidence="1">
    <location>
        <begin position="414"/>
        <end position="441"/>
    </location>
</feature>
<dbReference type="AlphaFoldDB" id="A0A0N0RU34"/>
<sequence>MSQSARRRADEQAGPASGGSRIEVDDRDGEKKKGKAQDETQDTHGAMSRRLQDATEEALLTGGTAGRRAVDEAGFSADLKERLLDRIAAAGVGAAEQQQQQQQAAGGGGGGTQAWTGEESTQGAVRRMLEDAHRPLRGELRARRGGAAQRVAAARDKAFAYSGGGGGSGGDGSRGSVGLSGAERAQLKEEFRSRFEAGARPVPATLSGLTALANERIEAAMARGQFRDLRDRGRPQEEDALARNPFVDRTEFLLNRMIRRQEIVPPWIEKQQELGKAAGAFRSRLRAEWKRHAARMVAAGGGALEEQMRRAEGHAAAEEEEEGVGDDVGREGEGGKKADGVAERTKFRDPAWEKAEHAYLRLSVENLNALTRSYNLMAPELAKRPYFSLERELASCYRDVAPLVAGEIKSRALGPRARDAGPARRVGRDGEDGEDGGRQGAARIYVREGKGYGFREWWRDVRDSWRR</sequence>
<feature type="compositionally biased region" description="Basic and acidic residues" evidence="1">
    <location>
        <begin position="416"/>
        <end position="430"/>
    </location>
</feature>
<dbReference type="OrthoDB" id="1922282at2759"/>
<feature type="compositionally biased region" description="Low complexity" evidence="1">
    <location>
        <begin position="91"/>
        <end position="104"/>
    </location>
</feature>
<name>A0A0N0RU34_ESCWE</name>
<organism evidence="3 4">
    <name type="scientific">Escovopsis weberi</name>
    <dbReference type="NCBI Taxonomy" id="150374"/>
    <lineage>
        <taxon>Eukaryota</taxon>
        <taxon>Fungi</taxon>
        <taxon>Dikarya</taxon>
        <taxon>Ascomycota</taxon>
        <taxon>Pezizomycotina</taxon>
        <taxon>Sordariomycetes</taxon>
        <taxon>Hypocreomycetidae</taxon>
        <taxon>Hypocreales</taxon>
        <taxon>Hypocreaceae</taxon>
        <taxon>Escovopsis</taxon>
    </lineage>
</organism>
<evidence type="ECO:0000256" key="1">
    <source>
        <dbReference type="SAM" id="MobiDB-lite"/>
    </source>
</evidence>
<dbReference type="InterPro" id="IPR018961">
    <property type="entry name" value="DnaJ_homolog_subfam-C_membr-28"/>
</dbReference>
<comment type="caution">
    <text evidence="3">The sequence shown here is derived from an EMBL/GenBank/DDBJ whole genome shotgun (WGS) entry which is preliminary data.</text>
</comment>
<feature type="compositionally biased region" description="Basic and acidic residues" evidence="1">
    <location>
        <begin position="22"/>
        <end position="42"/>
    </location>
</feature>
<evidence type="ECO:0000259" key="2">
    <source>
        <dbReference type="Pfam" id="PF09350"/>
    </source>
</evidence>
<keyword evidence="4" id="KW-1185">Reference proteome</keyword>
<reference evidence="3 4" key="1">
    <citation type="submission" date="2015-07" db="EMBL/GenBank/DDBJ databases">
        <title>The genome of the fungus Escovopsis weberi, a specialized disease agent of ant agriculture.</title>
        <authorList>
            <person name="de Man T.J."/>
            <person name="Stajich J.E."/>
            <person name="Kubicek C.P."/>
            <person name="Chenthamara K."/>
            <person name="Atanasova L."/>
            <person name="Druzhinina I.S."/>
            <person name="Birnbaum S."/>
            <person name="Barribeau S.M."/>
            <person name="Teiling C."/>
            <person name="Suen G."/>
            <person name="Currie C."/>
            <person name="Gerardo N.M."/>
        </authorList>
    </citation>
    <scope>NUCLEOTIDE SEQUENCE [LARGE SCALE GENOMIC DNA]</scope>
</reference>
<evidence type="ECO:0000313" key="3">
    <source>
        <dbReference type="EMBL" id="KOS22353.1"/>
    </source>
</evidence>
<protein>
    <recommendedName>
        <fullName evidence="2">DnaJ homologue subfamily C member 28 conserved domain-containing protein</fullName>
    </recommendedName>
</protein>
<dbReference type="EMBL" id="LGSR01000006">
    <property type="protein sequence ID" value="KOS22353.1"/>
    <property type="molecule type" value="Genomic_DNA"/>
</dbReference>
<gene>
    <name evidence="3" type="ORF">ESCO_002123</name>
</gene>
<dbReference type="PANTHER" id="PTHR39394:SF1">
    <property type="entry name" value="DNAJ HOMOLOGUE SUBFAMILY C MEMBER 28 CONSERVED DOMAIN-CONTAINING PROTEIN"/>
    <property type="match status" value="1"/>
</dbReference>
<feature type="region of interest" description="Disordered" evidence="1">
    <location>
        <begin position="91"/>
        <end position="124"/>
    </location>
</feature>
<dbReference type="STRING" id="150374.A0A0N0RU34"/>
<feature type="region of interest" description="Disordered" evidence="1">
    <location>
        <begin position="312"/>
        <end position="342"/>
    </location>
</feature>
<feature type="compositionally biased region" description="Gly residues" evidence="1">
    <location>
        <begin position="162"/>
        <end position="175"/>
    </location>
</feature>
<proteinExistence type="predicted"/>
<feature type="region of interest" description="Disordered" evidence="1">
    <location>
        <begin position="160"/>
        <end position="181"/>
    </location>
</feature>
<dbReference type="Pfam" id="PF09350">
    <property type="entry name" value="DJC28_CD"/>
    <property type="match status" value="1"/>
</dbReference>
<feature type="compositionally biased region" description="Basic and acidic residues" evidence="1">
    <location>
        <begin position="327"/>
        <end position="342"/>
    </location>
</feature>